<comment type="caution">
    <text evidence="2">The sequence shown here is derived from an EMBL/GenBank/DDBJ whole genome shotgun (WGS) entry which is preliminary data.</text>
</comment>
<dbReference type="EMBL" id="JACHDE010000009">
    <property type="protein sequence ID" value="MBB5402660.1"/>
    <property type="molecule type" value="Genomic_DNA"/>
</dbReference>
<dbReference type="Pfam" id="PF01935">
    <property type="entry name" value="DUF87"/>
    <property type="match status" value="1"/>
</dbReference>
<accession>A0A7W8P514</accession>
<dbReference type="InterPro" id="IPR008571">
    <property type="entry name" value="HerA-like"/>
</dbReference>
<dbReference type="PANTHER" id="PTHR42957:SF1">
    <property type="entry name" value="HELICASE MJ1565-RELATED"/>
    <property type="match status" value="1"/>
</dbReference>
<name>A0A7W8P514_9BURK</name>
<sequence length="576" mass="62650">MSDNDLETSGALRAELRVGVVSSVQAQLVKVNLAHAGEIGGQYIRSHRYGRGEVGELVLIEAQQGLLLGRVTEVSLPDRDRTEITQDFEGATKVDAIGFVRLLGSVHPVTLRIHAGITAYPRLGDRVFSVPGAFVARIPELTDAGLGSPPPAVALSLGQVSGDSGFPIAVTPEKLFGRHCAILGSTGGGKSWTTARILEECRRYRSKIILLDATSEYRSLTGDDMYHCHVGRPIHLATGSREVNIPPTDFSEGDLIALFQPSGKTQGPKLREAMKSLRLARLDPSIATNGVVRKINQSKIAYRGALRSGQNAALVDNPSQSFDVTKLPQQIVQECCFPDQNNNSEFWGPASNELSYCSSLLTRIIGVINSASMACVFSPGPGSSALSQELAAFFADDTKTIFRLCLSSIGYEFNAREVITNAIGRMLLLSARREEFRERPILVVLDEAHNFLGKSIGSEDYATNLDSFELVAKEGRKYGLNLCLATQRPRDITEGVLSQMGTLLVHRLTNDRDREVVERACGEIDRSAAAFIPNLKQGEVALVGVDFPIPVTVQITRPSQPPRSDGPSFQQLWLRQ</sequence>
<organism evidence="2 3">
    <name type="scientific">Paraburkholderia youngii</name>
    <dbReference type="NCBI Taxonomy" id="2782701"/>
    <lineage>
        <taxon>Bacteria</taxon>
        <taxon>Pseudomonadati</taxon>
        <taxon>Pseudomonadota</taxon>
        <taxon>Betaproteobacteria</taxon>
        <taxon>Burkholderiales</taxon>
        <taxon>Burkholderiaceae</taxon>
        <taxon>Paraburkholderia</taxon>
    </lineage>
</organism>
<dbReference type="Proteomes" id="UP000592820">
    <property type="component" value="Unassembled WGS sequence"/>
</dbReference>
<protein>
    <recommendedName>
        <fullName evidence="1">Helicase HerA central domain-containing protein</fullName>
    </recommendedName>
</protein>
<gene>
    <name evidence="2" type="ORF">HDG41_004746</name>
</gene>
<dbReference type="InterPro" id="IPR002789">
    <property type="entry name" value="HerA_central"/>
</dbReference>
<dbReference type="InterPro" id="IPR027417">
    <property type="entry name" value="P-loop_NTPase"/>
</dbReference>
<dbReference type="AlphaFoldDB" id="A0A7W8P514"/>
<evidence type="ECO:0000259" key="1">
    <source>
        <dbReference type="Pfam" id="PF01935"/>
    </source>
</evidence>
<dbReference type="Gene3D" id="3.40.50.300">
    <property type="entry name" value="P-loop containing nucleotide triphosphate hydrolases"/>
    <property type="match status" value="2"/>
</dbReference>
<feature type="domain" description="Helicase HerA central" evidence="1">
    <location>
        <begin position="157"/>
        <end position="295"/>
    </location>
</feature>
<evidence type="ECO:0000313" key="2">
    <source>
        <dbReference type="EMBL" id="MBB5402660.1"/>
    </source>
</evidence>
<dbReference type="PANTHER" id="PTHR42957">
    <property type="entry name" value="HELICASE MJ1565-RELATED"/>
    <property type="match status" value="1"/>
</dbReference>
<reference evidence="2 3" key="1">
    <citation type="submission" date="2020-08" db="EMBL/GenBank/DDBJ databases">
        <title>Genomic Encyclopedia of Type Strains, Phase IV (KMG-V): Genome sequencing to study the core and pangenomes of soil and plant-associated prokaryotes.</title>
        <authorList>
            <person name="Whitman W."/>
        </authorList>
    </citation>
    <scope>NUCLEOTIDE SEQUENCE [LARGE SCALE GENOMIC DNA]</scope>
    <source>
        <strain evidence="2 3">JPY162</strain>
    </source>
</reference>
<dbReference type="SUPFAM" id="SSF52540">
    <property type="entry name" value="P-loop containing nucleoside triphosphate hydrolases"/>
    <property type="match status" value="1"/>
</dbReference>
<proteinExistence type="predicted"/>
<evidence type="ECO:0000313" key="3">
    <source>
        <dbReference type="Proteomes" id="UP000592820"/>
    </source>
</evidence>
<dbReference type="RefSeq" id="WP_184227286.1">
    <property type="nucleotide sequence ID" value="NZ_JACHDE010000009.1"/>
</dbReference>